<name>A0A650CJX7_SULOH</name>
<keyword evidence="1" id="KW-1133">Transmembrane helix</keyword>
<protein>
    <recommendedName>
        <fullName evidence="6">DUF5658 domain-containing protein</fullName>
    </recommendedName>
</protein>
<dbReference type="EMBL" id="JACHFY010000020">
    <property type="protein sequence ID" value="MBB5254659.1"/>
    <property type="molecule type" value="Genomic_DNA"/>
</dbReference>
<dbReference type="RefSeq" id="WP_156015539.1">
    <property type="nucleotide sequence ID" value="NZ_CP045484.1"/>
</dbReference>
<evidence type="ECO:0000313" key="2">
    <source>
        <dbReference type="EMBL" id="MBB5254659.1"/>
    </source>
</evidence>
<dbReference type="AlphaFoldDB" id="A0A650CJX7"/>
<reference evidence="2 5" key="2">
    <citation type="submission" date="2020-08" db="EMBL/GenBank/DDBJ databases">
        <title>Genomic Encyclopedia of Type Strains, Phase IV (KMG-IV): sequencing the most valuable type-strain genomes for metagenomic binning, comparative biology and taxonomic classification.</title>
        <authorList>
            <person name="Goeker M."/>
        </authorList>
    </citation>
    <scope>NUCLEOTIDE SEQUENCE [LARGE SCALE GENOMIC DNA]</scope>
    <source>
        <strain evidence="2 5">DSM 12421</strain>
    </source>
</reference>
<dbReference type="EMBL" id="CP045484">
    <property type="protein sequence ID" value="QGR18048.1"/>
    <property type="molecule type" value="Genomic_DNA"/>
</dbReference>
<feature type="transmembrane region" description="Helical" evidence="1">
    <location>
        <begin position="7"/>
        <end position="25"/>
    </location>
</feature>
<evidence type="ECO:0008006" key="6">
    <source>
        <dbReference type="Google" id="ProtNLM"/>
    </source>
</evidence>
<keyword evidence="4" id="KW-1185">Reference proteome</keyword>
<dbReference type="OrthoDB" id="42346at2157"/>
<feature type="transmembrane region" description="Helical" evidence="1">
    <location>
        <begin position="69"/>
        <end position="90"/>
    </location>
</feature>
<dbReference type="Proteomes" id="UP000427373">
    <property type="component" value="Chromosome"/>
</dbReference>
<dbReference type="GeneID" id="42802231"/>
<organism evidence="3 4">
    <name type="scientific">Sulfurisphaera ohwakuensis</name>
    <dbReference type="NCBI Taxonomy" id="69656"/>
    <lineage>
        <taxon>Archaea</taxon>
        <taxon>Thermoproteota</taxon>
        <taxon>Thermoprotei</taxon>
        <taxon>Sulfolobales</taxon>
        <taxon>Sulfolobaceae</taxon>
        <taxon>Sulfurisphaera</taxon>
    </lineage>
</organism>
<keyword evidence="1" id="KW-0812">Transmembrane</keyword>
<dbReference type="Proteomes" id="UP000582213">
    <property type="component" value="Unassembled WGS sequence"/>
</dbReference>
<accession>A0A650CJX7</accession>
<sequence>MRIEKPLLMSLLTIFSSLDILTTYVGISKGLAEDNIFLLSFGSEMFITMTILKISVIVLSYILLKKGYILPVLIVMAMMAFAVINNFTLLF</sequence>
<evidence type="ECO:0000313" key="3">
    <source>
        <dbReference type="EMBL" id="QGR18048.1"/>
    </source>
</evidence>
<evidence type="ECO:0000256" key="1">
    <source>
        <dbReference type="SAM" id="Phobius"/>
    </source>
</evidence>
<keyword evidence="1" id="KW-0472">Membrane</keyword>
<dbReference type="KEGG" id="soh:D1869_13260"/>
<reference evidence="3 4" key="1">
    <citation type="submission" date="2019-10" db="EMBL/GenBank/DDBJ databases">
        <title>Genome Sequences from Six Type Strain Members of the Archaeal Family Sulfolobaceae: Acidianus ambivalens, Acidianus infernus, Metallosphaera prunae, Stygiolobus azoricus, Sulfolobus metallicus, and Sulfurisphaera ohwakuensis.</title>
        <authorList>
            <person name="Counts J.A."/>
            <person name="Kelly R.M."/>
        </authorList>
    </citation>
    <scope>NUCLEOTIDE SEQUENCE [LARGE SCALE GENOMIC DNA]</scope>
    <source>
        <strain evidence="3 4">TA-1</strain>
    </source>
</reference>
<proteinExistence type="predicted"/>
<gene>
    <name evidence="3" type="ORF">D1869_13260</name>
    <name evidence="2" type="ORF">HNQ62_002433</name>
</gene>
<evidence type="ECO:0000313" key="4">
    <source>
        <dbReference type="Proteomes" id="UP000427373"/>
    </source>
</evidence>
<feature type="transmembrane region" description="Helical" evidence="1">
    <location>
        <begin position="45"/>
        <end position="64"/>
    </location>
</feature>
<evidence type="ECO:0000313" key="5">
    <source>
        <dbReference type="Proteomes" id="UP000582213"/>
    </source>
</evidence>